<evidence type="ECO:0000313" key="2">
    <source>
        <dbReference type="Proteomes" id="UP000278886"/>
    </source>
</evidence>
<sequence>MAMGRAEWGRLTSAWPGEAADFTPELARHLELLDRDLGLGLSQPDTEVPAAGGRRIDILASGIDGSHYVIENQYGRADHDHLTRGLAYAVSAEAAGLIVVAEEHRDEFREVAHYLNDLAARAGKGIKVWLVEAKAIRVDDSAWAPVFEVVAEPSKFVQEVAGRVAGYERRVGLDEVLSAFPGERRAAAVALVDAWKARNLPVPAAIIRGGTPLLSFGARGPSSSGWRTVFTAFADGRIYVSFSAFSGKNSGYPIPVLASDDFIEAVSKRLALTKGYSAVDWLTPERVPLLLDFADTVVSAYQAALPEILSE</sequence>
<dbReference type="AlphaFoldDB" id="A0A387B9C8"/>
<evidence type="ECO:0000313" key="1">
    <source>
        <dbReference type="EMBL" id="AYF98987.1"/>
    </source>
</evidence>
<keyword evidence="2" id="KW-1185">Reference proteome</keyword>
<name>A0A387B9C8_9MICO</name>
<dbReference type="Proteomes" id="UP000278886">
    <property type="component" value="Chromosome"/>
</dbReference>
<dbReference type="InterPro" id="IPR011856">
    <property type="entry name" value="tRNA_endonuc-like_dom_sf"/>
</dbReference>
<dbReference type="Gene3D" id="3.40.1350.10">
    <property type="match status" value="1"/>
</dbReference>
<protein>
    <recommendedName>
        <fullName evidence="3">DUF4268 domain-containing protein</fullName>
    </recommendedName>
</protein>
<dbReference type="RefSeq" id="WP_120763356.1">
    <property type="nucleotide sequence ID" value="NZ_CP032630.1"/>
</dbReference>
<organism evidence="1 2">
    <name type="scientific">Protaetiibacter intestinalis</name>
    <dbReference type="NCBI Taxonomy" id="2419774"/>
    <lineage>
        <taxon>Bacteria</taxon>
        <taxon>Bacillati</taxon>
        <taxon>Actinomycetota</taxon>
        <taxon>Actinomycetes</taxon>
        <taxon>Micrococcales</taxon>
        <taxon>Microbacteriaceae</taxon>
        <taxon>Protaetiibacter</taxon>
    </lineage>
</organism>
<dbReference type="EMBL" id="CP032630">
    <property type="protein sequence ID" value="AYF98987.1"/>
    <property type="molecule type" value="Genomic_DNA"/>
</dbReference>
<gene>
    <name evidence="1" type="ORF">D7I47_12480</name>
</gene>
<dbReference type="KEGG" id="lyd:D7I47_12480"/>
<accession>A0A387B9C8</accession>
<dbReference type="GO" id="GO:0003676">
    <property type="term" value="F:nucleic acid binding"/>
    <property type="evidence" value="ECO:0007669"/>
    <property type="project" value="InterPro"/>
</dbReference>
<evidence type="ECO:0008006" key="3">
    <source>
        <dbReference type="Google" id="ProtNLM"/>
    </source>
</evidence>
<reference evidence="2" key="1">
    <citation type="submission" date="2018-09" db="EMBL/GenBank/DDBJ databases">
        <title>Genome sequencing of strain 2DFWR-13.</title>
        <authorList>
            <person name="Heo J."/>
            <person name="Kim S.-J."/>
            <person name="Kwon S.-W."/>
        </authorList>
    </citation>
    <scope>NUCLEOTIDE SEQUENCE [LARGE SCALE GENOMIC DNA]</scope>
    <source>
        <strain evidence="2">2DFWR-13</strain>
    </source>
</reference>
<proteinExistence type="predicted"/>
<dbReference type="OrthoDB" id="570199at2"/>